<dbReference type="eggNOG" id="ENOG503078N">
    <property type="taxonomic scope" value="Bacteria"/>
</dbReference>
<proteinExistence type="predicted"/>
<protein>
    <submittedName>
        <fullName evidence="1">Uncharacterized protein</fullName>
    </submittedName>
</protein>
<evidence type="ECO:0000313" key="1">
    <source>
        <dbReference type="EMBL" id="ESK61958.1"/>
    </source>
</evidence>
<dbReference type="EMBL" id="AHYS01000004">
    <property type="protein sequence ID" value="ESK61958.1"/>
    <property type="molecule type" value="Genomic_DNA"/>
</dbReference>
<reference evidence="1 2" key="1">
    <citation type="submission" date="2013-10" db="EMBL/GenBank/DDBJ databases">
        <title>The Genome Sequence of Enterococcus cecorum DSM 20682 (= ATCC 43198) (Illumina assembly).</title>
        <authorList>
            <consortium name="The Broad Institute Genomics Platform"/>
            <consortium name="The Broad Institute Genome Sequencing Center for Infectious Disease"/>
            <person name="Earl A."/>
            <person name="Russ C."/>
            <person name="Gilmore M."/>
            <person name="Surin D."/>
            <person name="Walker B."/>
            <person name="Young S."/>
            <person name="Zeng Q."/>
            <person name="Gargeya S."/>
            <person name="Fitzgerald M."/>
            <person name="Haas B."/>
            <person name="Abouelleil A."/>
            <person name="Allen A.W."/>
            <person name="Alvarado L."/>
            <person name="Arachchi H.M."/>
            <person name="Berlin A.M."/>
            <person name="Chapman S.B."/>
            <person name="Gainer-Dewar J."/>
            <person name="Goldberg J."/>
            <person name="Griggs A."/>
            <person name="Gujja S."/>
            <person name="Hansen M."/>
            <person name="Howarth C."/>
            <person name="Imamovic A."/>
            <person name="Ireland A."/>
            <person name="Larimer J."/>
            <person name="McCowan C."/>
            <person name="Murphy C."/>
            <person name="Pearson M."/>
            <person name="Poon T.W."/>
            <person name="Priest M."/>
            <person name="Roberts A."/>
            <person name="Saif S."/>
            <person name="Shea T."/>
            <person name="Sisk P."/>
            <person name="Sykes S."/>
            <person name="Wortman J."/>
            <person name="Nusbaum C."/>
            <person name="Birren B."/>
        </authorList>
    </citation>
    <scope>NUCLEOTIDE SEQUENCE [LARGE SCALE GENOMIC DNA]</scope>
    <source>
        <strain evidence="1 2">ATCC 43198</strain>
    </source>
</reference>
<dbReference type="AlphaFoldDB" id="S1RS99"/>
<accession>S1RS99</accession>
<dbReference type="STRING" id="44008.GCA_001318175_02041"/>
<sequence length="62" mass="7344">MKNKEIKQLEELGLEEEQIEIYYALVSDFKHKKYTTEQSETLALYIVLRANAITNSIFDKDF</sequence>
<dbReference type="HOGENOM" id="CLU_2897130_0_0_9"/>
<name>S1RS99_9ENTE</name>
<gene>
    <name evidence="1" type="ORF">OMO_00946</name>
</gene>
<dbReference type="OrthoDB" id="9954028at2"/>
<comment type="caution">
    <text evidence="1">The sequence shown here is derived from an EMBL/GenBank/DDBJ whole genome shotgun (WGS) entry which is preliminary data.</text>
</comment>
<dbReference type="PATRIC" id="fig|1121864.4.peg.1102"/>
<evidence type="ECO:0000313" key="2">
    <source>
        <dbReference type="Proteomes" id="UP000017415"/>
    </source>
</evidence>
<keyword evidence="2" id="KW-1185">Reference proteome</keyword>
<dbReference type="GeneID" id="60872097"/>
<dbReference type="Proteomes" id="UP000017415">
    <property type="component" value="Unassembled WGS sequence"/>
</dbReference>
<organism evidence="1 2">
    <name type="scientific">Enterococcus cecorum DSM 20682 = ATCC 43198</name>
    <dbReference type="NCBI Taxonomy" id="1121864"/>
    <lineage>
        <taxon>Bacteria</taxon>
        <taxon>Bacillati</taxon>
        <taxon>Bacillota</taxon>
        <taxon>Bacilli</taxon>
        <taxon>Lactobacillales</taxon>
        <taxon>Enterococcaceae</taxon>
        <taxon>Enterococcus</taxon>
    </lineage>
</organism>
<dbReference type="RefSeq" id="WP_016251286.1">
    <property type="nucleotide sequence ID" value="NZ_ASWI01000003.1"/>
</dbReference>